<proteinExistence type="predicted"/>
<dbReference type="InterPro" id="IPR036209">
    <property type="entry name" value="YwmB-like_sf"/>
</dbReference>
<dbReference type="Proteomes" id="UP000294567">
    <property type="component" value="Unassembled WGS sequence"/>
</dbReference>
<dbReference type="EMBL" id="SMAE01000008">
    <property type="protein sequence ID" value="TCS88558.1"/>
    <property type="molecule type" value="Genomic_DNA"/>
</dbReference>
<dbReference type="OrthoDB" id="1708334at2"/>
<gene>
    <name evidence="1" type="ORF">EDD65_10893</name>
</gene>
<accession>A0A4R3KTG6</accession>
<dbReference type="Pfam" id="PF08680">
    <property type="entry name" value="DUF1779"/>
    <property type="match status" value="1"/>
</dbReference>
<dbReference type="RefSeq" id="WP_132028096.1">
    <property type="nucleotide sequence ID" value="NZ_CP068564.1"/>
</dbReference>
<evidence type="ECO:0000313" key="2">
    <source>
        <dbReference type="Proteomes" id="UP000294567"/>
    </source>
</evidence>
<sequence>MKKFKCLILLGIVIFLSIPIVSLSKGNIEEENLLMEILRDLGGNFVEGDVDIGGVIIEDFVGKEDLKHIGDGIIEELEINNLDEQNYWEEWVEEKGFIQLIVQGYDNDKNQLTFTLSSYKDEDIKETSLFINLIKREQFVEINDIIEKIEKIFYNYDKPISITTCIVGTFNDNLKLNERENMILKGVKNYKGKIIEKYKDQEILSFSIYTPYIEDYIYTGSNKMNLNIAIRYDEEEGKSYIWIGTPIITIGY</sequence>
<dbReference type="InterPro" id="IPR014794">
    <property type="entry name" value="DUF1779"/>
</dbReference>
<evidence type="ECO:0000313" key="1">
    <source>
        <dbReference type="EMBL" id="TCS88558.1"/>
    </source>
</evidence>
<organism evidence="1 2">
    <name type="scientific">Keratinibaculum paraultunense</name>
    <dbReference type="NCBI Taxonomy" id="1278232"/>
    <lineage>
        <taxon>Bacteria</taxon>
        <taxon>Bacillati</taxon>
        <taxon>Bacillota</taxon>
        <taxon>Tissierellia</taxon>
        <taxon>Tissierellales</taxon>
        <taxon>Tepidimicrobiaceae</taxon>
        <taxon>Keratinibaculum</taxon>
    </lineage>
</organism>
<dbReference type="Gene3D" id="3.30.360.40">
    <property type="entry name" value="YwmB-like"/>
    <property type="match status" value="1"/>
</dbReference>
<reference evidence="1 2" key="1">
    <citation type="submission" date="2019-03" db="EMBL/GenBank/DDBJ databases">
        <title>Genomic Encyclopedia of Type Strains, Phase IV (KMG-IV): sequencing the most valuable type-strain genomes for metagenomic binning, comparative biology and taxonomic classification.</title>
        <authorList>
            <person name="Goeker M."/>
        </authorList>
    </citation>
    <scope>NUCLEOTIDE SEQUENCE [LARGE SCALE GENOMIC DNA]</scope>
    <source>
        <strain evidence="1 2">DSM 26752</strain>
    </source>
</reference>
<dbReference type="SUPFAM" id="SSF143842">
    <property type="entry name" value="YwmB-like"/>
    <property type="match status" value="1"/>
</dbReference>
<protein>
    <submittedName>
        <fullName evidence="1">TATA-box binding protein</fullName>
    </submittedName>
</protein>
<name>A0A4R3KTG6_9FIRM</name>
<keyword evidence="2" id="KW-1185">Reference proteome</keyword>
<comment type="caution">
    <text evidence="1">The sequence shown here is derived from an EMBL/GenBank/DDBJ whole genome shotgun (WGS) entry which is preliminary data.</text>
</comment>
<dbReference type="AlphaFoldDB" id="A0A4R3KTG6"/>